<dbReference type="SUPFAM" id="SSF56300">
    <property type="entry name" value="Metallo-dependent phosphatases"/>
    <property type="match status" value="1"/>
</dbReference>
<dbReference type="PANTHER" id="PTHR30337">
    <property type="entry name" value="COMPONENT OF ATP-DEPENDENT DSDNA EXONUCLEASE"/>
    <property type="match status" value="1"/>
</dbReference>
<protein>
    <recommendedName>
        <fullName evidence="3">Calcineurin-like phosphoesterase domain-containing protein</fullName>
    </recommendedName>
</protein>
<dbReference type="EMBL" id="QMQX01000123">
    <property type="protein sequence ID" value="RLE51216.1"/>
    <property type="molecule type" value="Genomic_DNA"/>
</dbReference>
<organism evidence="1 2">
    <name type="scientific">Thermoproteota archaeon</name>
    <dbReference type="NCBI Taxonomy" id="2056631"/>
    <lineage>
        <taxon>Archaea</taxon>
        <taxon>Thermoproteota</taxon>
    </lineage>
</organism>
<dbReference type="InterPro" id="IPR050535">
    <property type="entry name" value="DNA_Repair-Maintenance_Comp"/>
</dbReference>
<reference evidence="1 2" key="1">
    <citation type="submission" date="2018-06" db="EMBL/GenBank/DDBJ databases">
        <title>Extensive metabolic versatility and redundancy in microbially diverse, dynamic hydrothermal sediments.</title>
        <authorList>
            <person name="Dombrowski N."/>
            <person name="Teske A."/>
            <person name="Baker B.J."/>
        </authorList>
    </citation>
    <scope>NUCLEOTIDE SEQUENCE [LARGE SCALE GENOMIC DNA]</scope>
    <source>
        <strain evidence="1">B34_G17</strain>
    </source>
</reference>
<accession>A0A497EVN3</accession>
<name>A0A497EVN3_9CREN</name>
<evidence type="ECO:0008006" key="3">
    <source>
        <dbReference type="Google" id="ProtNLM"/>
    </source>
</evidence>
<evidence type="ECO:0000313" key="1">
    <source>
        <dbReference type="EMBL" id="RLE51216.1"/>
    </source>
</evidence>
<dbReference type="Proteomes" id="UP000272051">
    <property type="component" value="Unassembled WGS sequence"/>
</dbReference>
<feature type="non-terminal residue" evidence="1">
    <location>
        <position position="1"/>
    </location>
</feature>
<dbReference type="Gene3D" id="3.60.21.10">
    <property type="match status" value="1"/>
</dbReference>
<proteinExistence type="predicted"/>
<dbReference type="AlphaFoldDB" id="A0A497EVN3"/>
<dbReference type="InterPro" id="IPR029052">
    <property type="entry name" value="Metallo-depent_PP-like"/>
</dbReference>
<sequence length="230" mass="26225">PSLPLTYLENLSVDYIALGHEHNKFKFKQLNNGTVINNPGSTEKFDFLESDEKGFYVVELESEPKPQWIPIQSTHAMKLIKIEAEEPVKPSWFVDQALSKLRDVTRANKGKKLFIRIQMKGKLSSGLPSDIKLSTIYEEFERLKREGILAYGDIIPPDVDIQLQELKLTSEGVDIQSFFKKTLGNALGENLYKFYAKVKEAYADDDSLTKDGNLKKDVRAKLIKDLLEGW</sequence>
<gene>
    <name evidence="1" type="ORF">DRJ33_06310</name>
</gene>
<comment type="caution">
    <text evidence="1">The sequence shown here is derived from an EMBL/GenBank/DDBJ whole genome shotgun (WGS) entry which is preliminary data.</text>
</comment>
<dbReference type="PANTHER" id="PTHR30337:SF0">
    <property type="entry name" value="NUCLEASE SBCCD SUBUNIT D"/>
    <property type="match status" value="1"/>
</dbReference>
<evidence type="ECO:0000313" key="2">
    <source>
        <dbReference type="Proteomes" id="UP000272051"/>
    </source>
</evidence>